<comment type="subcellular location">
    <subcellularLocation>
        <location evidence="2 12">Cytoplasm</location>
    </subcellularLocation>
    <subcellularLocation>
        <location evidence="1">Endoplasmic reticulum</location>
    </subcellularLocation>
    <subcellularLocation>
        <location evidence="3">Nucleus</location>
        <location evidence="3">Nucleolus</location>
    </subcellularLocation>
</comment>
<dbReference type="PANTHER" id="PTHR12860:SF0">
    <property type="entry name" value="SIGNAL RECOGNITION PARTICLE SUBUNIT SRP68"/>
    <property type="match status" value="1"/>
</dbReference>
<proteinExistence type="inferred from homology"/>
<dbReference type="Pfam" id="PF16969">
    <property type="entry name" value="SRP68"/>
    <property type="match status" value="1"/>
</dbReference>
<dbReference type="GO" id="GO:0005783">
    <property type="term" value="C:endoplasmic reticulum"/>
    <property type="evidence" value="ECO:0007669"/>
    <property type="project" value="UniProtKB-SubCell"/>
</dbReference>
<evidence type="ECO:0000256" key="6">
    <source>
        <dbReference type="ARBA" id="ARBA00022824"/>
    </source>
</evidence>
<evidence type="ECO:0000313" key="14">
    <source>
        <dbReference type="EMBL" id="KAF7989372.1"/>
    </source>
</evidence>
<evidence type="ECO:0000256" key="3">
    <source>
        <dbReference type="ARBA" id="ARBA00004604"/>
    </source>
</evidence>
<evidence type="ECO:0000313" key="15">
    <source>
        <dbReference type="Proteomes" id="UP000639338"/>
    </source>
</evidence>
<sequence>MVVLEKTPEMEKESPDDEQVAQPKETKIYSLEILKIIKEAQQQHGLRHGDYQRYRGYCSRRLRRLRKVLKVPQGDRRHFKRRDILAAMVKDDKFLQVPLTMAERAWSYAMQLRTECNTEPRKKFHLISRLRKASAYALQLQELIENVNCDARTKLEAQAYVAWMQGSLQFELQLWKDAMTNLKKVEVVYGELASALSDTEQTIYKSRVEELAPNLRYCAYNIGDTTAIDDLMQMRGQLSNELLASLDSLIAQTREKQSSSSEITWRGKSCGVVPTRAKGLLIADEQLNQTLTKTTSLQGKIDLLEAHLIDCKDATAAVRDTFKAELKIRDDKSSVHHLISYLQYIRLSRTMERNLALVKIAEDTKKSKPQDIVRLYEAVLHNLVEISQLLDDETFLKEQEAKTKGYRAFRCFYMAQSLANLQRSREAMALYQRSLDHRRDALSDLAILPIELKESLIKLESLIEAAKCAVHAQSVLEEGQDDIGTVKQVKSKKPLVERLHEYREDPSLLTKTPNVCNIPPPMQSIPCKPLFFDLAFNMIEFPDLSDKTGDKKEEQAGITGFVKGLWGWGNK</sequence>
<dbReference type="EMBL" id="JACMRX010000005">
    <property type="protein sequence ID" value="KAF7989372.1"/>
    <property type="molecule type" value="Genomic_DNA"/>
</dbReference>
<name>A0A835CMK9_APHGI</name>
<dbReference type="GO" id="GO:0005786">
    <property type="term" value="C:signal recognition particle, endoplasmic reticulum targeting"/>
    <property type="evidence" value="ECO:0007669"/>
    <property type="project" value="UniProtKB-KW"/>
</dbReference>
<reference evidence="14 15" key="1">
    <citation type="submission" date="2020-08" db="EMBL/GenBank/DDBJ databases">
        <title>Aphidius gifuensis genome sequencing and assembly.</title>
        <authorList>
            <person name="Du Z."/>
        </authorList>
    </citation>
    <scope>NUCLEOTIDE SEQUENCE [LARGE SCALE GENOMIC DNA]</scope>
    <source>
        <strain evidence="14">YNYX2018</strain>
        <tissue evidence="14">Adults</tissue>
    </source>
</reference>
<dbReference type="PANTHER" id="PTHR12860">
    <property type="entry name" value="SIGNAL RECOGNITION PARTICLE 68 KDA PROTEIN"/>
    <property type="match status" value="1"/>
</dbReference>
<dbReference type="PIRSF" id="PIRSF038995">
    <property type="entry name" value="SRP68"/>
    <property type="match status" value="1"/>
</dbReference>
<evidence type="ECO:0000256" key="5">
    <source>
        <dbReference type="ARBA" id="ARBA00022490"/>
    </source>
</evidence>
<accession>A0A835CMK9</accession>
<dbReference type="FunFam" id="1.10.3450.40:FF:000001">
    <property type="entry name" value="Signal recognition particle subunit SRP68"/>
    <property type="match status" value="1"/>
</dbReference>
<dbReference type="InterPro" id="IPR026258">
    <property type="entry name" value="SRP68"/>
</dbReference>
<evidence type="ECO:0000256" key="1">
    <source>
        <dbReference type="ARBA" id="ARBA00004240"/>
    </source>
</evidence>
<organism evidence="14 15">
    <name type="scientific">Aphidius gifuensis</name>
    <name type="common">Parasitoid wasp</name>
    <dbReference type="NCBI Taxonomy" id="684658"/>
    <lineage>
        <taxon>Eukaryota</taxon>
        <taxon>Metazoa</taxon>
        <taxon>Ecdysozoa</taxon>
        <taxon>Arthropoda</taxon>
        <taxon>Hexapoda</taxon>
        <taxon>Insecta</taxon>
        <taxon>Pterygota</taxon>
        <taxon>Neoptera</taxon>
        <taxon>Endopterygota</taxon>
        <taxon>Hymenoptera</taxon>
        <taxon>Apocrita</taxon>
        <taxon>Ichneumonoidea</taxon>
        <taxon>Braconidae</taxon>
        <taxon>Aphidiinae</taxon>
        <taxon>Aphidius</taxon>
    </lineage>
</organism>
<evidence type="ECO:0000256" key="2">
    <source>
        <dbReference type="ARBA" id="ARBA00004496"/>
    </source>
</evidence>
<comment type="caution">
    <text evidence="14">The sequence shown here is derived from an EMBL/GenBank/DDBJ whole genome shotgun (WGS) entry which is preliminary data.</text>
</comment>
<evidence type="ECO:0000256" key="7">
    <source>
        <dbReference type="ARBA" id="ARBA00022884"/>
    </source>
</evidence>
<feature type="compositionally biased region" description="Basic and acidic residues" evidence="13">
    <location>
        <begin position="1"/>
        <end position="13"/>
    </location>
</feature>
<dbReference type="Gene3D" id="1.10.3450.40">
    <property type="entry name" value="Signal recognition particle, SRP68 subunit, RNA-binding domain"/>
    <property type="match status" value="1"/>
</dbReference>
<dbReference type="OrthoDB" id="10255118at2759"/>
<dbReference type="InterPro" id="IPR034652">
    <property type="entry name" value="SRP68-RBD"/>
</dbReference>
<dbReference type="CDD" id="cd15481">
    <property type="entry name" value="SRP68-RBD"/>
    <property type="match status" value="1"/>
</dbReference>
<dbReference type="GO" id="GO:0008312">
    <property type="term" value="F:7S RNA binding"/>
    <property type="evidence" value="ECO:0007669"/>
    <property type="project" value="InterPro"/>
</dbReference>
<keyword evidence="9" id="KW-0539">Nucleus</keyword>
<protein>
    <recommendedName>
        <fullName evidence="11 12">Signal recognition particle subunit SRP68</fullName>
        <shortName evidence="12">SRP68</shortName>
    </recommendedName>
</protein>
<dbReference type="AlphaFoldDB" id="A0A835CMK9"/>
<dbReference type="InterPro" id="IPR038253">
    <property type="entry name" value="SRP68_N_sf"/>
</dbReference>
<evidence type="ECO:0000256" key="9">
    <source>
        <dbReference type="ARBA" id="ARBA00023242"/>
    </source>
</evidence>
<evidence type="ECO:0000256" key="8">
    <source>
        <dbReference type="ARBA" id="ARBA00023135"/>
    </source>
</evidence>
<dbReference type="GO" id="GO:0030942">
    <property type="term" value="F:endoplasmic reticulum signal peptide binding"/>
    <property type="evidence" value="ECO:0007669"/>
    <property type="project" value="InterPro"/>
</dbReference>
<evidence type="ECO:0000256" key="12">
    <source>
        <dbReference type="PIRNR" id="PIRNR038995"/>
    </source>
</evidence>
<evidence type="ECO:0000256" key="11">
    <source>
        <dbReference type="ARBA" id="ARBA00029498"/>
    </source>
</evidence>
<evidence type="ECO:0000256" key="10">
    <source>
        <dbReference type="ARBA" id="ARBA00023274"/>
    </source>
</evidence>
<keyword evidence="6" id="KW-0256">Endoplasmic reticulum</keyword>
<gene>
    <name evidence="14" type="ORF">HCN44_008046</name>
</gene>
<keyword evidence="8 12" id="KW-0733">Signal recognition particle</keyword>
<dbReference type="GO" id="GO:0006614">
    <property type="term" value="P:SRP-dependent cotranslational protein targeting to membrane"/>
    <property type="evidence" value="ECO:0007669"/>
    <property type="project" value="InterPro"/>
</dbReference>
<comment type="function">
    <text evidence="12">Component of the signal recognition particle (SRP) complex, a ribonucleoprotein complex that mediates the cotranslational targeting of secretory and membrane proteins to the endoplasmic reticulum (ER). The SRP complex interacts with the signal sequence in nascent secretory and membrane proteins and directs them to the membrane of the ER.</text>
</comment>
<comment type="similarity">
    <text evidence="4 12">Belongs to the SRP68 family.</text>
</comment>
<evidence type="ECO:0000256" key="13">
    <source>
        <dbReference type="SAM" id="MobiDB-lite"/>
    </source>
</evidence>
<evidence type="ECO:0000256" key="4">
    <source>
        <dbReference type="ARBA" id="ARBA00009352"/>
    </source>
</evidence>
<keyword evidence="5 12" id="KW-0963">Cytoplasm</keyword>
<dbReference type="GO" id="GO:0005730">
    <property type="term" value="C:nucleolus"/>
    <property type="evidence" value="ECO:0007669"/>
    <property type="project" value="UniProtKB-SubCell"/>
</dbReference>
<feature type="region of interest" description="Disordered" evidence="13">
    <location>
        <begin position="1"/>
        <end position="22"/>
    </location>
</feature>
<keyword evidence="15" id="KW-1185">Reference proteome</keyword>
<dbReference type="GO" id="GO:0005047">
    <property type="term" value="F:signal recognition particle binding"/>
    <property type="evidence" value="ECO:0007669"/>
    <property type="project" value="InterPro"/>
</dbReference>
<keyword evidence="10 12" id="KW-0687">Ribonucleoprotein</keyword>
<keyword evidence="7 12" id="KW-0694">RNA-binding</keyword>
<dbReference type="GO" id="GO:0005829">
    <property type="term" value="C:cytosol"/>
    <property type="evidence" value="ECO:0007669"/>
    <property type="project" value="UniProtKB-ARBA"/>
</dbReference>
<dbReference type="Proteomes" id="UP000639338">
    <property type="component" value="Unassembled WGS sequence"/>
</dbReference>